<feature type="signal peptide" evidence="2">
    <location>
        <begin position="1"/>
        <end position="35"/>
    </location>
</feature>
<organism evidence="4 5">
    <name type="scientific">Aquipuribacter hungaricus</name>
    <dbReference type="NCBI Taxonomy" id="545624"/>
    <lineage>
        <taxon>Bacteria</taxon>
        <taxon>Bacillati</taxon>
        <taxon>Actinomycetota</taxon>
        <taxon>Actinomycetes</taxon>
        <taxon>Micrococcales</taxon>
        <taxon>Intrasporangiaceae</taxon>
        <taxon>Aquipuribacter</taxon>
    </lineage>
</organism>
<dbReference type="InterPro" id="IPR035986">
    <property type="entry name" value="PKD_dom_sf"/>
</dbReference>
<accession>A0ABV7WFC0</accession>
<feature type="compositionally biased region" description="Low complexity" evidence="1">
    <location>
        <begin position="48"/>
        <end position="59"/>
    </location>
</feature>
<protein>
    <recommendedName>
        <fullName evidence="3">PKD domain-containing protein</fullName>
    </recommendedName>
</protein>
<evidence type="ECO:0000256" key="1">
    <source>
        <dbReference type="SAM" id="MobiDB-lite"/>
    </source>
</evidence>
<feature type="region of interest" description="Disordered" evidence="1">
    <location>
        <begin position="36"/>
        <end position="73"/>
    </location>
</feature>
<dbReference type="EMBL" id="JBHRWW010000005">
    <property type="protein sequence ID" value="MFC3688533.1"/>
    <property type="molecule type" value="Genomic_DNA"/>
</dbReference>
<name>A0ABV7WFC0_9MICO</name>
<comment type="caution">
    <text evidence="4">The sequence shown here is derived from an EMBL/GenBank/DDBJ whole genome shotgun (WGS) entry which is preliminary data.</text>
</comment>
<feature type="domain" description="PKD" evidence="3">
    <location>
        <begin position="224"/>
        <end position="270"/>
    </location>
</feature>
<feature type="chain" id="PRO_5046320180" description="PKD domain-containing protein" evidence="2">
    <location>
        <begin position="36"/>
        <end position="309"/>
    </location>
</feature>
<dbReference type="PROSITE" id="PS50093">
    <property type="entry name" value="PKD"/>
    <property type="match status" value="1"/>
</dbReference>
<proteinExistence type="predicted"/>
<dbReference type="RefSeq" id="WP_340290311.1">
    <property type="nucleotide sequence ID" value="NZ_JBBEOI010000017.1"/>
</dbReference>
<reference evidence="5" key="1">
    <citation type="journal article" date="2019" name="Int. J. Syst. Evol. Microbiol.">
        <title>The Global Catalogue of Microorganisms (GCM) 10K type strain sequencing project: providing services to taxonomists for standard genome sequencing and annotation.</title>
        <authorList>
            <consortium name="The Broad Institute Genomics Platform"/>
            <consortium name="The Broad Institute Genome Sequencing Center for Infectious Disease"/>
            <person name="Wu L."/>
            <person name="Ma J."/>
        </authorList>
    </citation>
    <scope>NUCLEOTIDE SEQUENCE [LARGE SCALE GENOMIC DNA]</scope>
    <source>
        <strain evidence="5">NCAIM B.02333</strain>
    </source>
</reference>
<dbReference type="InterPro" id="IPR000601">
    <property type="entry name" value="PKD_dom"/>
</dbReference>
<keyword evidence="2" id="KW-0732">Signal</keyword>
<dbReference type="Gene3D" id="2.60.40.10">
    <property type="entry name" value="Immunoglobulins"/>
    <property type="match status" value="1"/>
</dbReference>
<dbReference type="Proteomes" id="UP001595685">
    <property type="component" value="Unassembled WGS sequence"/>
</dbReference>
<evidence type="ECO:0000256" key="2">
    <source>
        <dbReference type="SAM" id="SignalP"/>
    </source>
</evidence>
<dbReference type="InterPro" id="IPR013783">
    <property type="entry name" value="Ig-like_fold"/>
</dbReference>
<evidence type="ECO:0000313" key="5">
    <source>
        <dbReference type="Proteomes" id="UP001595685"/>
    </source>
</evidence>
<evidence type="ECO:0000259" key="3">
    <source>
        <dbReference type="PROSITE" id="PS50093"/>
    </source>
</evidence>
<dbReference type="SUPFAM" id="SSF49299">
    <property type="entry name" value="PKD domain"/>
    <property type="match status" value="1"/>
</dbReference>
<evidence type="ECO:0000313" key="4">
    <source>
        <dbReference type="EMBL" id="MFC3688533.1"/>
    </source>
</evidence>
<sequence length="309" mass="31741">MKDKQLLSHKLTVRSLVAVVAATLVLLVLPASASAAPQPDGNGGGRIDGNNDGDSIVIDGGSGNGGGGTNGGGSSPIAAAPTLVTVTRYTFACPGNSYLVDPPINLSCEAAVQNCTVNVTDRLYLRWTTSIMSNEAVPPPGGGWSLDGALCLSPAVAEAPAPQPVVTLADFRRLPLPASQAAIQPAGGEALIRMRTNAYVDPVSTGQQTFDITLLGTPVRVRATPASYTWDYGDGSAPVTTTDPGAPYPDLTTWHEYSDPGEVAITLTTSYTGEYSVAGGPWIAIPGTAEVDSPPQPLRLLTSSNRLTG</sequence>
<feature type="compositionally biased region" description="Gly residues" evidence="1">
    <location>
        <begin position="60"/>
        <end position="73"/>
    </location>
</feature>
<keyword evidence="5" id="KW-1185">Reference proteome</keyword>
<gene>
    <name evidence="4" type="ORF">ACFOLH_09300</name>
</gene>